<organism evidence="12 13">
    <name type="scientific">Marinobacter qingdaonensis</name>
    <dbReference type="NCBI Taxonomy" id="3108486"/>
    <lineage>
        <taxon>Bacteria</taxon>
        <taxon>Pseudomonadati</taxon>
        <taxon>Pseudomonadota</taxon>
        <taxon>Gammaproteobacteria</taxon>
        <taxon>Pseudomonadales</taxon>
        <taxon>Marinobacteraceae</taxon>
        <taxon>Marinobacter</taxon>
    </lineage>
</organism>
<feature type="compositionally biased region" description="Basic and acidic residues" evidence="10">
    <location>
        <begin position="34"/>
        <end position="43"/>
    </location>
</feature>
<feature type="region of interest" description="Disordered" evidence="10">
    <location>
        <begin position="258"/>
        <end position="296"/>
    </location>
</feature>
<evidence type="ECO:0000256" key="8">
    <source>
        <dbReference type="ARBA" id="ARBA00022927"/>
    </source>
</evidence>
<evidence type="ECO:0000259" key="11">
    <source>
        <dbReference type="Pfam" id="PF02108"/>
    </source>
</evidence>
<dbReference type="InterPro" id="IPR000563">
    <property type="entry name" value="Flag_FliH"/>
</dbReference>
<feature type="compositionally biased region" description="Basic and acidic residues" evidence="10">
    <location>
        <begin position="264"/>
        <end position="296"/>
    </location>
</feature>
<dbReference type="EMBL" id="JAYDCJ010000003">
    <property type="protein sequence ID" value="MEA1081521.1"/>
    <property type="molecule type" value="Genomic_DNA"/>
</dbReference>
<accession>A0ABU5P0E2</accession>
<proteinExistence type="inferred from homology"/>
<keyword evidence="12" id="KW-0966">Cell projection</keyword>
<comment type="function">
    <text evidence="1">Needed for flagellar regrowth and assembly.</text>
</comment>
<evidence type="ECO:0000256" key="3">
    <source>
        <dbReference type="ARBA" id="ARBA00006602"/>
    </source>
</evidence>
<evidence type="ECO:0000256" key="4">
    <source>
        <dbReference type="ARBA" id="ARBA00016507"/>
    </source>
</evidence>
<protein>
    <recommendedName>
        <fullName evidence="4">Flagellar assembly protein FliH</fullName>
    </recommendedName>
</protein>
<dbReference type="Pfam" id="PF02108">
    <property type="entry name" value="FliH"/>
    <property type="match status" value="1"/>
</dbReference>
<gene>
    <name evidence="12" type="ORF">U5822_12640</name>
</gene>
<evidence type="ECO:0000256" key="5">
    <source>
        <dbReference type="ARBA" id="ARBA00022448"/>
    </source>
</evidence>
<keyword evidence="7" id="KW-1005">Bacterial flagellum biogenesis</keyword>
<dbReference type="PRINTS" id="PR01003">
    <property type="entry name" value="FLGFLIH"/>
</dbReference>
<keyword evidence="8" id="KW-0653">Protein transport</keyword>
<comment type="subcellular location">
    <subcellularLocation>
        <location evidence="2">Cytoplasm</location>
    </subcellularLocation>
</comment>
<dbReference type="PANTHER" id="PTHR34982">
    <property type="entry name" value="YOP PROTEINS TRANSLOCATION PROTEIN L"/>
    <property type="match status" value="1"/>
</dbReference>
<evidence type="ECO:0000313" key="13">
    <source>
        <dbReference type="Proteomes" id="UP001305746"/>
    </source>
</evidence>
<name>A0ABU5P0E2_9GAMM</name>
<evidence type="ECO:0000313" key="12">
    <source>
        <dbReference type="EMBL" id="MEA1081521.1"/>
    </source>
</evidence>
<dbReference type="InterPro" id="IPR018035">
    <property type="entry name" value="Flagellar_FliH/T3SS_HrpE"/>
</dbReference>
<comment type="similarity">
    <text evidence="3">Belongs to the FliH family.</text>
</comment>
<keyword evidence="12" id="KW-0282">Flagellum</keyword>
<keyword evidence="6" id="KW-0963">Cytoplasm</keyword>
<evidence type="ECO:0000256" key="1">
    <source>
        <dbReference type="ARBA" id="ARBA00003041"/>
    </source>
</evidence>
<dbReference type="PANTHER" id="PTHR34982:SF1">
    <property type="entry name" value="FLAGELLAR ASSEMBLY PROTEIN FLIH"/>
    <property type="match status" value="1"/>
</dbReference>
<evidence type="ECO:0000256" key="6">
    <source>
        <dbReference type="ARBA" id="ARBA00022490"/>
    </source>
</evidence>
<dbReference type="Proteomes" id="UP001305746">
    <property type="component" value="Unassembled WGS sequence"/>
</dbReference>
<feature type="domain" description="Flagellar assembly protein FliH/Type III secretion system HrpE" evidence="11">
    <location>
        <begin position="112"/>
        <end position="234"/>
    </location>
</feature>
<keyword evidence="5" id="KW-0813">Transport</keyword>
<evidence type="ECO:0000256" key="2">
    <source>
        <dbReference type="ARBA" id="ARBA00004496"/>
    </source>
</evidence>
<keyword evidence="12" id="KW-0969">Cilium</keyword>
<dbReference type="SUPFAM" id="SSF160527">
    <property type="entry name" value="V-type ATPase subunit E-like"/>
    <property type="match status" value="1"/>
</dbReference>
<feature type="compositionally biased region" description="Basic and acidic residues" evidence="10">
    <location>
        <begin position="51"/>
        <end position="85"/>
    </location>
</feature>
<dbReference type="RefSeq" id="WP_322855976.1">
    <property type="nucleotide sequence ID" value="NZ_JAYDCJ010000003.1"/>
</dbReference>
<evidence type="ECO:0000256" key="10">
    <source>
        <dbReference type="SAM" id="MobiDB-lite"/>
    </source>
</evidence>
<evidence type="ECO:0000256" key="9">
    <source>
        <dbReference type="ARBA" id="ARBA00023225"/>
    </source>
</evidence>
<reference evidence="12 13" key="1">
    <citation type="submission" date="2023-12" db="EMBL/GenBank/DDBJ databases">
        <title>Marinobacter qingdaonensis sp. nov., isolated from the intertidal sediment of Qingdao, PR China.</title>
        <authorList>
            <person name="Li Y."/>
        </authorList>
    </citation>
    <scope>NUCLEOTIDE SEQUENCE [LARGE SCALE GENOMIC DNA]</scope>
    <source>
        <strain evidence="12 13">ASW11-75</strain>
    </source>
</reference>
<keyword evidence="13" id="KW-1185">Reference proteome</keyword>
<evidence type="ECO:0000256" key="7">
    <source>
        <dbReference type="ARBA" id="ARBA00022795"/>
    </source>
</evidence>
<feature type="region of interest" description="Disordered" evidence="10">
    <location>
        <begin position="31"/>
        <end position="85"/>
    </location>
</feature>
<dbReference type="InterPro" id="IPR051472">
    <property type="entry name" value="T3SS_Stator/FliH"/>
</dbReference>
<sequence>MKDAPKDLNRIPKEQLTAYERWELPLLDASGNEVAREEERDVKPLTAGDLSEIRKAAREDGYREGRDEGYQAGLEEGRAQGREEGLQAGLAEGREQGQQQGHEETRQDMDAKLERLEQLMGALVQPIRRHEDEVESALLNLTTALARAVLYRELTIDSSQIQRVVRAALAALPSTADNLRIHVHPNDCDSVREVAARLEAQASVIEDDKVLPGGCKVESRHSLVDFTVEKRFQRTVQNMLEQQAGEVDANEADELDAVMGDLTDFQRDVLDTPEPGDQKGEEKGKEDGENDDRAPG</sequence>
<comment type="caution">
    <text evidence="12">The sequence shown here is derived from an EMBL/GenBank/DDBJ whole genome shotgun (WGS) entry which is preliminary data.</text>
</comment>
<keyword evidence="9" id="KW-1006">Bacterial flagellum protein export</keyword>